<evidence type="ECO:0000256" key="1">
    <source>
        <dbReference type="SAM" id="MobiDB-lite"/>
    </source>
</evidence>
<reference evidence="2 3" key="1">
    <citation type="journal article" date="2014" name="PLoS ONE">
        <title>Global Analysis of Gene Expression Profiles in Physic Nut (Jatropha curcas L.) Seedlings Exposed to Salt Stress.</title>
        <authorList>
            <person name="Zhang L."/>
            <person name="Zhang C."/>
            <person name="Wu P."/>
            <person name="Chen Y."/>
            <person name="Li M."/>
            <person name="Jiang H."/>
            <person name="Wu G."/>
        </authorList>
    </citation>
    <scope>NUCLEOTIDE SEQUENCE [LARGE SCALE GENOMIC DNA]</scope>
    <source>
        <strain evidence="3">cv. GZQX0401</strain>
        <tissue evidence="2">Young leaves</tissue>
    </source>
</reference>
<evidence type="ECO:0000313" key="2">
    <source>
        <dbReference type="EMBL" id="KDP20462.1"/>
    </source>
</evidence>
<dbReference type="AlphaFoldDB" id="A0A067J9P2"/>
<dbReference type="EMBL" id="KK916037">
    <property type="protein sequence ID" value="KDP20462.1"/>
    <property type="molecule type" value="Genomic_DNA"/>
</dbReference>
<dbReference type="OrthoDB" id="8300162at2759"/>
<gene>
    <name evidence="2" type="ORF">JCGZ_06007</name>
</gene>
<sequence length="117" mass="13279">MKVNGGGSSHERTVDRSRCSRKDLSTSMAGGTRKMLNYAWIGRSQKKFWWRLVVVLTCKSMTKSAYGGERPIEASSSWFLSKFPSGKQYGTQFYEVKRMIRGLGGETPFTYSQTLNM</sequence>
<accession>A0A067J9P2</accession>
<protein>
    <submittedName>
        <fullName evidence="2">Uncharacterized protein</fullName>
    </submittedName>
</protein>
<name>A0A067J9P2_JATCU</name>
<keyword evidence="3" id="KW-1185">Reference proteome</keyword>
<proteinExistence type="predicted"/>
<dbReference type="Proteomes" id="UP000027138">
    <property type="component" value="Unassembled WGS sequence"/>
</dbReference>
<evidence type="ECO:0000313" key="3">
    <source>
        <dbReference type="Proteomes" id="UP000027138"/>
    </source>
</evidence>
<feature type="compositionally biased region" description="Basic and acidic residues" evidence="1">
    <location>
        <begin position="9"/>
        <end position="24"/>
    </location>
</feature>
<organism evidence="2 3">
    <name type="scientific">Jatropha curcas</name>
    <name type="common">Barbados nut</name>
    <dbReference type="NCBI Taxonomy" id="180498"/>
    <lineage>
        <taxon>Eukaryota</taxon>
        <taxon>Viridiplantae</taxon>
        <taxon>Streptophyta</taxon>
        <taxon>Embryophyta</taxon>
        <taxon>Tracheophyta</taxon>
        <taxon>Spermatophyta</taxon>
        <taxon>Magnoliopsida</taxon>
        <taxon>eudicotyledons</taxon>
        <taxon>Gunneridae</taxon>
        <taxon>Pentapetalae</taxon>
        <taxon>rosids</taxon>
        <taxon>fabids</taxon>
        <taxon>Malpighiales</taxon>
        <taxon>Euphorbiaceae</taxon>
        <taxon>Crotonoideae</taxon>
        <taxon>Jatropheae</taxon>
        <taxon>Jatropha</taxon>
    </lineage>
</organism>
<feature type="region of interest" description="Disordered" evidence="1">
    <location>
        <begin position="1"/>
        <end position="27"/>
    </location>
</feature>